<dbReference type="EMBL" id="JAPQKP010000008">
    <property type="protein sequence ID" value="KAJ5181195.1"/>
    <property type="molecule type" value="Genomic_DNA"/>
</dbReference>
<keyword evidence="3" id="KW-1185">Reference proteome</keyword>
<accession>A0A9W9LXG6</accession>
<sequence length="115" mass="12471">MVQQKNVEEIISAVSSEVHRPVVIPDGSVELYRVSNPTSCGAGPQYVEAIREGLATCLGINTDLVYPDSSFFDLGASSADAVRLAWLLTEKGIHITVHQVLLERTPAQLVRAIQL</sequence>
<dbReference type="PROSITE" id="PS50075">
    <property type="entry name" value="CARRIER"/>
    <property type="match status" value="1"/>
</dbReference>
<evidence type="ECO:0000259" key="1">
    <source>
        <dbReference type="PROSITE" id="PS50075"/>
    </source>
</evidence>
<reference evidence="2" key="1">
    <citation type="submission" date="2022-11" db="EMBL/GenBank/DDBJ databases">
        <authorList>
            <person name="Petersen C."/>
        </authorList>
    </citation>
    <scope>NUCLEOTIDE SEQUENCE</scope>
    <source>
        <strain evidence="2">IBT 16849</strain>
    </source>
</reference>
<proteinExistence type="predicted"/>
<evidence type="ECO:0000313" key="3">
    <source>
        <dbReference type="Proteomes" id="UP001150879"/>
    </source>
</evidence>
<dbReference type="GO" id="GO:0044550">
    <property type="term" value="P:secondary metabolite biosynthetic process"/>
    <property type="evidence" value="ECO:0007669"/>
    <property type="project" value="UniProtKB-ARBA"/>
</dbReference>
<dbReference type="InterPro" id="IPR036736">
    <property type="entry name" value="ACP-like_sf"/>
</dbReference>
<dbReference type="InterPro" id="IPR009081">
    <property type="entry name" value="PP-bd_ACP"/>
</dbReference>
<reference evidence="2" key="2">
    <citation type="journal article" date="2023" name="IMA Fungus">
        <title>Comparative genomic study of the Penicillium genus elucidates a diverse pangenome and 15 lateral gene transfer events.</title>
        <authorList>
            <person name="Petersen C."/>
            <person name="Sorensen T."/>
            <person name="Nielsen M.R."/>
            <person name="Sondergaard T.E."/>
            <person name="Sorensen J.L."/>
            <person name="Fitzpatrick D.A."/>
            <person name="Frisvad J.C."/>
            <person name="Nielsen K.L."/>
        </authorList>
    </citation>
    <scope>NUCLEOTIDE SEQUENCE</scope>
    <source>
        <strain evidence="2">IBT 16849</strain>
    </source>
</reference>
<feature type="domain" description="Carrier" evidence="1">
    <location>
        <begin position="41"/>
        <end position="115"/>
    </location>
</feature>
<organism evidence="2 3">
    <name type="scientific">Penicillium cf. griseofulvum</name>
    <dbReference type="NCBI Taxonomy" id="2972120"/>
    <lineage>
        <taxon>Eukaryota</taxon>
        <taxon>Fungi</taxon>
        <taxon>Dikarya</taxon>
        <taxon>Ascomycota</taxon>
        <taxon>Pezizomycotina</taxon>
        <taxon>Eurotiomycetes</taxon>
        <taxon>Eurotiomycetidae</taxon>
        <taxon>Eurotiales</taxon>
        <taxon>Aspergillaceae</taxon>
        <taxon>Penicillium</taxon>
    </lineage>
</organism>
<dbReference type="SUPFAM" id="SSF47336">
    <property type="entry name" value="ACP-like"/>
    <property type="match status" value="1"/>
</dbReference>
<gene>
    <name evidence="2" type="ORF">N7472_011155</name>
</gene>
<protein>
    <submittedName>
        <fullName evidence="2">AMP-dependent synthetase/ligase</fullName>
    </submittedName>
</protein>
<evidence type="ECO:0000313" key="2">
    <source>
        <dbReference type="EMBL" id="KAJ5181195.1"/>
    </source>
</evidence>
<dbReference type="AlphaFoldDB" id="A0A9W9LXG6"/>
<dbReference type="Gene3D" id="1.10.1200.10">
    <property type="entry name" value="ACP-like"/>
    <property type="match status" value="1"/>
</dbReference>
<comment type="caution">
    <text evidence="2">The sequence shown here is derived from an EMBL/GenBank/DDBJ whole genome shotgun (WGS) entry which is preliminary data.</text>
</comment>
<dbReference type="Pfam" id="PF00550">
    <property type="entry name" value="PP-binding"/>
    <property type="match status" value="1"/>
</dbReference>
<dbReference type="Proteomes" id="UP001150879">
    <property type="component" value="Unassembled WGS sequence"/>
</dbReference>
<dbReference type="OrthoDB" id="4487733at2759"/>
<name>A0A9W9LXG6_9EURO</name>